<keyword evidence="1" id="KW-0472">Membrane</keyword>
<dbReference type="eggNOG" id="arCOG03748">
    <property type="taxonomic scope" value="Archaea"/>
</dbReference>
<dbReference type="OrthoDB" id="29074at2157"/>
<dbReference type="InterPro" id="IPR036390">
    <property type="entry name" value="WH_DNA-bd_sf"/>
</dbReference>
<evidence type="ECO:0000256" key="1">
    <source>
        <dbReference type="SAM" id="Phobius"/>
    </source>
</evidence>
<dbReference type="SUPFAM" id="SSF46785">
    <property type="entry name" value="Winged helix' DNA-binding domain"/>
    <property type="match status" value="1"/>
</dbReference>
<feature type="transmembrane region" description="Helical" evidence="1">
    <location>
        <begin position="105"/>
        <end position="128"/>
    </location>
</feature>
<proteinExistence type="predicted"/>
<evidence type="ECO:0000313" key="3">
    <source>
        <dbReference type="Proteomes" id="UP000007485"/>
    </source>
</evidence>
<dbReference type="Proteomes" id="UP000007485">
    <property type="component" value="Chromosome"/>
</dbReference>
<dbReference type="EMBL" id="CP002529">
    <property type="protein sequence ID" value="ADY00993.1"/>
    <property type="molecule type" value="Genomic_DNA"/>
</dbReference>
<dbReference type="HOGENOM" id="CLU_1922924_0_0_2"/>
<keyword evidence="1" id="KW-0812">Transmembrane</keyword>
<keyword evidence="1" id="KW-1133">Transmembrane helix</keyword>
<keyword evidence="3" id="KW-1185">Reference proteome</keyword>
<sequence>MDISLSEQVLVLLRGRGPLTVEEIAYYLGRDVREIVEEIQYMEHDKLVTRVKKGLIIKREVFDLTPTGLKETQRTYEKLRGVLEGIIGSINTISNEKLEELLNQYVSLIPLMIILNLVPLELLMLMGLTYC</sequence>
<protein>
    <recommendedName>
        <fullName evidence="4">HTH marR-type domain-containing protein</fullName>
    </recommendedName>
</protein>
<evidence type="ECO:0008006" key="4">
    <source>
        <dbReference type="Google" id="ProtNLM"/>
    </source>
</evidence>
<dbReference type="InterPro" id="IPR036388">
    <property type="entry name" value="WH-like_DNA-bd_sf"/>
</dbReference>
<dbReference type="Gene3D" id="1.10.10.10">
    <property type="entry name" value="Winged helix-like DNA-binding domain superfamily/Winged helix DNA-binding domain"/>
    <property type="match status" value="1"/>
</dbReference>
<dbReference type="AlphaFoldDB" id="F0QWE5"/>
<evidence type="ECO:0000313" key="2">
    <source>
        <dbReference type="EMBL" id="ADY00993.1"/>
    </source>
</evidence>
<reference evidence="2 3" key="1">
    <citation type="journal article" date="2011" name="J. Bacteriol.">
        <title>Complete genome sequence of 'Vulcanisaeta moutnovskia' strain 768-28, a novel member of the hyperthermophilic crenarchaeal genus vulcanisaeta.</title>
        <authorList>
            <person name="Gumerov V.M."/>
            <person name="Mardanov A.V."/>
            <person name="Beletsky A.V."/>
            <person name="Prokofeva M.I."/>
            <person name="Bonch-Osmolovskaya E.A."/>
            <person name="Ravin N.V."/>
            <person name="Skryabin K.G."/>
        </authorList>
    </citation>
    <scope>NUCLEOTIDE SEQUENCE [LARGE SCALE GENOMIC DNA]</scope>
    <source>
        <strain evidence="2 3">768-28</strain>
    </source>
</reference>
<dbReference type="RefSeq" id="WP_013604155.1">
    <property type="nucleotide sequence ID" value="NC_015151.1"/>
</dbReference>
<name>F0QWE5_VULM7</name>
<dbReference type="STRING" id="985053.VMUT_0782"/>
<accession>F0QWE5</accession>
<dbReference type="GeneID" id="10288434"/>
<gene>
    <name evidence="2" type="ordered locus">VMUT_0782</name>
</gene>
<dbReference type="KEGG" id="vmo:VMUT_0782"/>
<organism evidence="2 3">
    <name type="scientific">Vulcanisaeta moutnovskia (strain 768-28)</name>
    <dbReference type="NCBI Taxonomy" id="985053"/>
    <lineage>
        <taxon>Archaea</taxon>
        <taxon>Thermoproteota</taxon>
        <taxon>Thermoprotei</taxon>
        <taxon>Thermoproteales</taxon>
        <taxon>Thermoproteaceae</taxon>
        <taxon>Vulcanisaeta</taxon>
    </lineage>
</organism>